<dbReference type="AlphaFoldDB" id="A0A1S0TYR4"/>
<dbReference type="KEGG" id="loa:LOAG_05977"/>
<dbReference type="GeneID" id="9943386"/>
<reference evidence="2" key="1">
    <citation type="submission" date="2012-04" db="EMBL/GenBank/DDBJ databases">
        <title>The Genome Sequence of Loa loa.</title>
        <authorList>
            <consortium name="The Broad Institute Genome Sequencing Platform"/>
            <consortium name="Broad Institute Genome Sequencing Center for Infectious Disease"/>
            <person name="Nutman T.B."/>
            <person name="Fink D.L."/>
            <person name="Russ C."/>
            <person name="Young S."/>
            <person name="Zeng Q."/>
            <person name="Gargeya S."/>
            <person name="Alvarado L."/>
            <person name="Berlin A."/>
            <person name="Chapman S.B."/>
            <person name="Chen Z."/>
            <person name="Freedman E."/>
            <person name="Gellesch M."/>
            <person name="Goldberg J."/>
            <person name="Griggs A."/>
            <person name="Gujja S."/>
            <person name="Heilman E.R."/>
            <person name="Heiman D."/>
            <person name="Howarth C."/>
            <person name="Mehta T."/>
            <person name="Neiman D."/>
            <person name="Pearson M."/>
            <person name="Roberts A."/>
            <person name="Saif S."/>
            <person name="Shea T."/>
            <person name="Shenoy N."/>
            <person name="Sisk P."/>
            <person name="Stolte C."/>
            <person name="Sykes S."/>
            <person name="White J."/>
            <person name="Yandava C."/>
            <person name="Haas B."/>
            <person name="Henn M.R."/>
            <person name="Nusbaum C."/>
            <person name="Birren B."/>
        </authorList>
    </citation>
    <scope>NUCLEOTIDE SEQUENCE [LARGE SCALE GENOMIC DNA]</scope>
</reference>
<proteinExistence type="predicted"/>
<dbReference type="RefSeq" id="XP_003141561.1">
    <property type="nucleotide sequence ID" value="XM_003141513.1"/>
</dbReference>
<organism evidence="2">
    <name type="scientific">Loa loa</name>
    <name type="common">Eye worm</name>
    <name type="synonym">Filaria loa</name>
    <dbReference type="NCBI Taxonomy" id="7209"/>
    <lineage>
        <taxon>Eukaryota</taxon>
        <taxon>Metazoa</taxon>
        <taxon>Ecdysozoa</taxon>
        <taxon>Nematoda</taxon>
        <taxon>Chromadorea</taxon>
        <taxon>Rhabditida</taxon>
        <taxon>Spirurina</taxon>
        <taxon>Spiruromorpha</taxon>
        <taxon>Filarioidea</taxon>
        <taxon>Onchocercidae</taxon>
        <taxon>Loa</taxon>
    </lineage>
</organism>
<dbReference type="EMBL" id="JH712552">
    <property type="protein sequence ID" value="EFO22510.1"/>
    <property type="molecule type" value="Genomic_DNA"/>
</dbReference>
<keyword evidence="1" id="KW-0732">Signal</keyword>
<sequence length="181" mass="20945">MLFNTLHCFILQLIVLLSFIAGTDQNVVANSDIVVSNGDNAFLPHIFRFLYKNEQLFQANCTIELQRLLATSAFTNTTPTTATNITPTNIITISNITTINNTNNAIMYHKSKNEVWNELHRRFRTNRSDSSDSKMTDAILQLMPEMWNGHSEKRKRTQFKRKFHGKLIKNQKAIYGYRMDK</sequence>
<feature type="signal peptide" evidence="1">
    <location>
        <begin position="1"/>
        <end position="25"/>
    </location>
</feature>
<feature type="chain" id="PRO_5010386067" evidence="1">
    <location>
        <begin position="26"/>
        <end position="181"/>
    </location>
</feature>
<name>A0A1S0TYR4_LOALO</name>
<dbReference type="CTD" id="9943386"/>
<dbReference type="OrthoDB" id="5865563at2759"/>
<gene>
    <name evidence="2" type="ORF">LOAG_05977</name>
</gene>
<dbReference type="InParanoid" id="A0A1S0TYR4"/>
<protein>
    <submittedName>
        <fullName evidence="2">Uncharacterized protein</fullName>
    </submittedName>
</protein>
<evidence type="ECO:0000256" key="1">
    <source>
        <dbReference type="SAM" id="SignalP"/>
    </source>
</evidence>
<dbReference type="OMA" id="NGARIHK"/>
<evidence type="ECO:0000313" key="2">
    <source>
        <dbReference type="EMBL" id="EFO22510.1"/>
    </source>
</evidence>
<accession>A0A1S0TYR4</accession>